<gene>
    <name evidence="1" type="ORF">AR1Y2_3493</name>
</gene>
<dbReference type="PANTHER" id="PTHR40026:SF1">
    <property type="entry name" value="PROTEIN VEG"/>
    <property type="match status" value="1"/>
</dbReference>
<dbReference type="RefSeq" id="WP_137330099.1">
    <property type="nucleotide sequence ID" value="NZ_CP040058.1"/>
</dbReference>
<dbReference type="Gene3D" id="2.30.30.100">
    <property type="match status" value="1"/>
</dbReference>
<evidence type="ECO:0000313" key="2">
    <source>
        <dbReference type="Proteomes" id="UP000298653"/>
    </source>
</evidence>
<evidence type="ECO:0000313" key="1">
    <source>
        <dbReference type="EMBL" id="QCP36947.1"/>
    </source>
</evidence>
<name>A0A4P8IJ47_9FIRM</name>
<dbReference type="PANTHER" id="PTHR40026">
    <property type="entry name" value="PROTEIN VEG"/>
    <property type="match status" value="1"/>
</dbReference>
<proteinExistence type="predicted"/>
<keyword evidence="2" id="KW-1185">Reference proteome</keyword>
<sequence>MTQMDIQCIRKSIQERIGSKIKISSNKGRHKFVTSQGVITETYPNIFLVEIEDDSSSSKSKTVSFSYQDVITKDVRMMLLEG</sequence>
<dbReference type="Pfam" id="PF06257">
    <property type="entry name" value="VEG"/>
    <property type="match status" value="1"/>
</dbReference>
<accession>A0A4P8IJ47</accession>
<dbReference type="OrthoDB" id="5469at2"/>
<dbReference type="AlphaFoldDB" id="A0A4P8IJ47"/>
<dbReference type="Proteomes" id="UP000298653">
    <property type="component" value="Chromosome"/>
</dbReference>
<protein>
    <submittedName>
        <fullName evidence="1">Veg protein</fullName>
    </submittedName>
</protein>
<dbReference type="InterPro" id="IPR009366">
    <property type="entry name" value="Protein_Veg"/>
</dbReference>
<reference evidence="1 2" key="1">
    <citation type="submission" date="2019-05" db="EMBL/GenBank/DDBJ databases">
        <title>Complete genome sequencing of Anaerostipes rhamnosivorans.</title>
        <authorList>
            <person name="Bui T.P.N."/>
            <person name="de Vos W.M."/>
        </authorList>
    </citation>
    <scope>NUCLEOTIDE SEQUENCE [LARGE SCALE GENOMIC DNA]</scope>
    <source>
        <strain evidence="1 2">1y2</strain>
    </source>
</reference>
<dbReference type="GO" id="GO:0006355">
    <property type="term" value="P:regulation of DNA-templated transcription"/>
    <property type="evidence" value="ECO:0007669"/>
    <property type="project" value="InterPro"/>
</dbReference>
<dbReference type="EMBL" id="CP040058">
    <property type="protein sequence ID" value="QCP36947.1"/>
    <property type="molecule type" value="Genomic_DNA"/>
</dbReference>
<dbReference type="KEGG" id="arf:AR1Y2_3493"/>
<organism evidence="1 2">
    <name type="scientific">Anaerostipes rhamnosivorans</name>
    <dbReference type="NCBI Taxonomy" id="1229621"/>
    <lineage>
        <taxon>Bacteria</taxon>
        <taxon>Bacillati</taxon>
        <taxon>Bacillota</taxon>
        <taxon>Clostridia</taxon>
        <taxon>Lachnospirales</taxon>
        <taxon>Lachnospiraceae</taxon>
        <taxon>Anaerostipes</taxon>
    </lineage>
</organism>